<dbReference type="PROSITE" id="PS00061">
    <property type="entry name" value="ADH_SHORT"/>
    <property type="match status" value="1"/>
</dbReference>
<protein>
    <submittedName>
        <fullName evidence="4">Glucose 1-dehydrogenase</fullName>
        <ecNumber evidence="4">1.1.1.47</ecNumber>
    </submittedName>
</protein>
<reference evidence="4 5" key="1">
    <citation type="submission" date="2022-06" db="EMBL/GenBank/DDBJ databases">
        <title>Dyella sp. Sa strain:Sa Genome sequencing.</title>
        <authorList>
            <person name="Park S."/>
        </authorList>
    </citation>
    <scope>NUCLEOTIDE SEQUENCE [LARGE SCALE GENOMIC DNA]</scope>
    <source>
        <strain evidence="4 5">Sa</strain>
    </source>
</reference>
<evidence type="ECO:0000313" key="5">
    <source>
        <dbReference type="Proteomes" id="UP001204615"/>
    </source>
</evidence>
<dbReference type="PRINTS" id="PR00080">
    <property type="entry name" value="SDRFAMILY"/>
</dbReference>
<comment type="similarity">
    <text evidence="1">Belongs to the short-chain dehydrogenases/reductases (SDR) family.</text>
</comment>
<evidence type="ECO:0000256" key="2">
    <source>
        <dbReference type="ARBA" id="ARBA00023002"/>
    </source>
</evidence>
<dbReference type="InterPro" id="IPR036291">
    <property type="entry name" value="NAD(P)-bd_dom_sf"/>
</dbReference>
<keyword evidence="2 4" id="KW-0560">Oxidoreductase</keyword>
<dbReference type="GO" id="GO:0047936">
    <property type="term" value="F:glucose 1-dehydrogenase [NAD(P)+] activity"/>
    <property type="evidence" value="ECO:0007669"/>
    <property type="project" value="UniProtKB-EC"/>
</dbReference>
<dbReference type="Proteomes" id="UP001204615">
    <property type="component" value="Unassembled WGS sequence"/>
</dbReference>
<dbReference type="PANTHER" id="PTHR24321">
    <property type="entry name" value="DEHYDROGENASES, SHORT CHAIN"/>
    <property type="match status" value="1"/>
</dbReference>
<dbReference type="InterPro" id="IPR020904">
    <property type="entry name" value="Sc_DH/Rdtase_CS"/>
</dbReference>
<keyword evidence="5" id="KW-1185">Reference proteome</keyword>
<dbReference type="RefSeq" id="WP_253568656.1">
    <property type="nucleotide sequence ID" value="NZ_JAMZEK010000004.1"/>
</dbReference>
<dbReference type="NCBIfam" id="NF005559">
    <property type="entry name" value="PRK07231.1"/>
    <property type="match status" value="1"/>
</dbReference>
<dbReference type="Gene3D" id="3.40.50.720">
    <property type="entry name" value="NAD(P)-binding Rossmann-like Domain"/>
    <property type="match status" value="1"/>
</dbReference>
<feature type="region of interest" description="Disordered" evidence="3">
    <location>
        <begin position="214"/>
        <end position="237"/>
    </location>
</feature>
<dbReference type="InterPro" id="IPR002347">
    <property type="entry name" value="SDR_fam"/>
</dbReference>
<comment type="caution">
    <text evidence="4">The sequence shown here is derived from an EMBL/GenBank/DDBJ whole genome shotgun (WGS) entry which is preliminary data.</text>
</comment>
<accession>A0ABT1FID6</accession>
<evidence type="ECO:0000256" key="1">
    <source>
        <dbReference type="ARBA" id="ARBA00006484"/>
    </source>
</evidence>
<dbReference type="Pfam" id="PF13561">
    <property type="entry name" value="adh_short_C2"/>
    <property type="match status" value="1"/>
</dbReference>
<dbReference type="PANTHER" id="PTHR24321:SF8">
    <property type="entry name" value="ESTRADIOL 17-BETA-DEHYDROGENASE 8-RELATED"/>
    <property type="match status" value="1"/>
</dbReference>
<evidence type="ECO:0000313" key="4">
    <source>
        <dbReference type="EMBL" id="MCP1375888.1"/>
    </source>
</evidence>
<dbReference type="PRINTS" id="PR00081">
    <property type="entry name" value="GDHRDH"/>
</dbReference>
<dbReference type="EC" id="1.1.1.47" evidence="4"/>
<evidence type="ECO:0000256" key="3">
    <source>
        <dbReference type="SAM" id="MobiDB-lite"/>
    </source>
</evidence>
<name>A0ABT1FID6_9GAMM</name>
<gene>
    <name evidence="4" type="ORF">NC595_17700</name>
</gene>
<sequence length="275" mass="28848">MPPRPRAVPSFLRPAAADPVPLRGRVVLVTGGAQGIGRGIAQAVLAAGGRVLVGDLDGEAGRACLEEWQAGDAAAFQRLDASREASVQRFVAVALRRFGRIDGLVNNAGIADPHTGPLERLDLREWRRRLGVNLDGAFLCAKHALPVLRQAPGGGAIVNVASSRALQSEPDTEAYAASKGGLLAFTHALAISAGPAVRVNAISPGWIATDAWRKPTTRRTPKLSRADHAQHPAGRVGTPEDVGALAAFLLSPQSGFITGENFVADGGMVRKMQYQ</sequence>
<organism evidence="4 5">
    <name type="scientific">Dyella lutea</name>
    <dbReference type="NCBI Taxonomy" id="2950441"/>
    <lineage>
        <taxon>Bacteria</taxon>
        <taxon>Pseudomonadati</taxon>
        <taxon>Pseudomonadota</taxon>
        <taxon>Gammaproteobacteria</taxon>
        <taxon>Lysobacterales</taxon>
        <taxon>Rhodanobacteraceae</taxon>
        <taxon>Dyella</taxon>
    </lineage>
</organism>
<dbReference type="SUPFAM" id="SSF51735">
    <property type="entry name" value="NAD(P)-binding Rossmann-fold domains"/>
    <property type="match status" value="1"/>
</dbReference>
<dbReference type="EMBL" id="JAMZEK010000004">
    <property type="protein sequence ID" value="MCP1375888.1"/>
    <property type="molecule type" value="Genomic_DNA"/>
</dbReference>
<proteinExistence type="inferred from homology"/>